<dbReference type="AlphaFoldDB" id="A0A9P9ARN0"/>
<dbReference type="OrthoDB" id="5428890at2759"/>
<keyword evidence="1" id="KW-0812">Transmembrane</keyword>
<evidence type="ECO:0000313" key="2">
    <source>
        <dbReference type="EMBL" id="KAH6892366.1"/>
    </source>
</evidence>
<organism evidence="2 3">
    <name type="scientific">Thelonectria olida</name>
    <dbReference type="NCBI Taxonomy" id="1576542"/>
    <lineage>
        <taxon>Eukaryota</taxon>
        <taxon>Fungi</taxon>
        <taxon>Dikarya</taxon>
        <taxon>Ascomycota</taxon>
        <taxon>Pezizomycotina</taxon>
        <taxon>Sordariomycetes</taxon>
        <taxon>Hypocreomycetidae</taxon>
        <taxon>Hypocreales</taxon>
        <taxon>Nectriaceae</taxon>
        <taxon>Thelonectria</taxon>
    </lineage>
</organism>
<gene>
    <name evidence="2" type="ORF">B0T10DRAFT_458079</name>
</gene>
<keyword evidence="1" id="KW-1133">Transmembrane helix</keyword>
<accession>A0A9P9ARN0</accession>
<evidence type="ECO:0000256" key="1">
    <source>
        <dbReference type="SAM" id="Phobius"/>
    </source>
</evidence>
<keyword evidence="1" id="KW-0472">Membrane</keyword>
<reference evidence="2 3" key="1">
    <citation type="journal article" date="2021" name="Nat. Commun.">
        <title>Genetic determinants of endophytism in the Arabidopsis root mycobiome.</title>
        <authorList>
            <person name="Mesny F."/>
            <person name="Miyauchi S."/>
            <person name="Thiergart T."/>
            <person name="Pickel B."/>
            <person name="Atanasova L."/>
            <person name="Karlsson M."/>
            <person name="Huettel B."/>
            <person name="Barry K.W."/>
            <person name="Haridas S."/>
            <person name="Chen C."/>
            <person name="Bauer D."/>
            <person name="Andreopoulos W."/>
            <person name="Pangilinan J."/>
            <person name="LaButti K."/>
            <person name="Riley R."/>
            <person name="Lipzen A."/>
            <person name="Clum A."/>
            <person name="Drula E."/>
            <person name="Henrissat B."/>
            <person name="Kohler A."/>
            <person name="Grigoriev I.V."/>
            <person name="Martin F.M."/>
            <person name="Hacquard S."/>
        </authorList>
    </citation>
    <scope>NUCLEOTIDE SEQUENCE [LARGE SCALE GENOMIC DNA]</scope>
    <source>
        <strain evidence="2 3">MPI-CAGE-CH-0241</strain>
    </source>
</reference>
<dbReference type="EMBL" id="JAGPYM010000007">
    <property type="protein sequence ID" value="KAH6892366.1"/>
    <property type="molecule type" value="Genomic_DNA"/>
</dbReference>
<evidence type="ECO:0000313" key="3">
    <source>
        <dbReference type="Proteomes" id="UP000777438"/>
    </source>
</evidence>
<comment type="caution">
    <text evidence="2">The sequence shown here is derived from an EMBL/GenBank/DDBJ whole genome shotgun (WGS) entry which is preliminary data.</text>
</comment>
<proteinExistence type="predicted"/>
<dbReference type="Proteomes" id="UP000777438">
    <property type="component" value="Unassembled WGS sequence"/>
</dbReference>
<keyword evidence="3" id="KW-1185">Reference proteome</keyword>
<sequence length="467" mass="53137">MAPKRSSTTVSGHCQLSPNLLHRLATVLGYAVESGETCETPYIRYILGQWPGEGTLDEYVRLFVNIVEYFINGGESQSTKGLTQRRKTSTIKQCIDGLVDDLTQPYFRHLLPDDGTRRRVVVDTVLLILGSWTLMQSYFIPQRGEPRRILLAYCWNNDEEYLETSGLEETLTGLLTKSGLLPNPSEKFNPWHVKKSSLSMKMTGDESALSSSRFALHPALGSVESLEIAATTLNAFKLANLGAVRILWTNNVSRHMLLSSHAKKFYLELFAIPSALQDGPDSALKYTGISSDLMDEICQSYANLFNPKVSSRSHTYLGRMFGAKFWCWCLPCSSRRLMNNQLRKLKSNSPVPGDIKLTDSTRPKFDAALKDLMSKNARGWDQTEFEYLWPCIVTLDAHLSGSKPWSIWVIFRDRRDSVQFWTFLQDCRRRRYLMYMWLTSYRFGAIILFLTFVQVFLGIAQVASGFL</sequence>
<name>A0A9P9ARN0_9HYPO</name>
<feature type="transmembrane region" description="Helical" evidence="1">
    <location>
        <begin position="439"/>
        <end position="463"/>
    </location>
</feature>
<protein>
    <submittedName>
        <fullName evidence="2">Uncharacterized protein</fullName>
    </submittedName>
</protein>